<evidence type="ECO:0000259" key="1">
    <source>
        <dbReference type="PROSITE" id="PS51192"/>
    </source>
</evidence>
<dbReference type="GO" id="GO:0003677">
    <property type="term" value="F:DNA binding"/>
    <property type="evidence" value="ECO:0007669"/>
    <property type="project" value="InterPro"/>
</dbReference>
<name>A0A162MYG8_9FIRM</name>
<evidence type="ECO:0000313" key="3">
    <source>
        <dbReference type="Proteomes" id="UP000075737"/>
    </source>
</evidence>
<feature type="domain" description="Helicase ATP-binding" evidence="1">
    <location>
        <begin position="129"/>
        <end position="295"/>
    </location>
</feature>
<comment type="caution">
    <text evidence="2">The sequence shown here is derived from an EMBL/GenBank/DDBJ whole genome shotgun (WGS) entry which is preliminary data.</text>
</comment>
<dbReference type="Gene3D" id="3.40.50.300">
    <property type="entry name" value="P-loop containing nucleotide triphosphate hydrolases"/>
    <property type="match status" value="1"/>
</dbReference>
<accession>A0A162MYG8</accession>
<reference evidence="2 3" key="1">
    <citation type="submission" date="2015-12" db="EMBL/GenBank/DDBJ databases">
        <title>Draft genome of Thermovenabulum gondwanense isolated from a red thermophilic microbial mat colonisisng an outflow channel of a bore well.</title>
        <authorList>
            <person name="Patel B.K."/>
        </authorList>
    </citation>
    <scope>NUCLEOTIDE SEQUENCE [LARGE SCALE GENOMIC DNA]</scope>
    <source>
        <strain evidence="2 3">R270</strain>
    </source>
</reference>
<dbReference type="AlphaFoldDB" id="A0A162MYG8"/>
<dbReference type="REBASE" id="220346">
    <property type="entry name" value="TgoR270ORF630P"/>
</dbReference>
<gene>
    <name evidence="2" type="ORF">ATZ99_00640</name>
</gene>
<sequence length="1022" mass="120058">MDMEKYLVLNKYFLSLFGVEDFRQLPLKNIQERIDDGDEITPFMKTLISLKGIKFCKDDLLRYDQNIQEYVRKINRYRGNVVLIYFQYLPVLFTEIFLDQLKNNKVEFLNKLNEFLNQYRYENEIDIQDFELKDLNKLAFWMATGSGKTLIMHINYLQFLKYRPFEPDNILLITPNEGLSKQHFDELQKSDIPCRIYDGNLNSRFNLKNEVLIIEITKLVDEKKDGGITLPVSAFEGRSLIFVDEGHKGKATEDRVWAARRAKLAENGFVFEYSATFGQILSERNKETLEEYSKSIIFDYSYKYFYLDGYGKDFFVVNAKNSEEISEGYFSEIMFVANLLSFYEQVMFYQENKRLAEEYNLEKPLWIFVGTTVNKEESDILQIVGFLNKVVKEEDWLKEKINTILEGRAGLKNEDGEDIFKEKFKLLKEKGVDLNDLYSRVFNGKGRLNISEIKNADGEFGLKVGDNDYFGVINVGGKDFKKRLEEKGFEVQSDVISDSLFDYIKHKASNLNILIGAKKFIEGWDTWRVSSMGLLNIGSGQGPQIIQLFGRGVRLKGKDLSLKRSGDPRVAVLETLNIFGIKADYLSRFLEAIRKEEVEYENILMSIKYQHQEKWKELYVLGKREDKKFEESKVIMLEPDETVHVSIDLTPRIKVYSKTNNTEIGLDAKIEHDTLDLKRYTTFLNWERIFFEITEHKKLKKYWNLVFDKNKLQEIISAVNNYKVVVYKGVFDKLEHGDISKLEDIAVSVLKRYIDTYYRKKAKRFETDHISYYVLDEKTGQLMMPFMSKENSGGYLVQVDKREKELIKKVKKLIKDFEKLLDEKYESDVLPRLVFESHLFVPVLLKKKIKKEDKIKFTPEGLVESEIKFLKDLRKFIEENKEKFKDIETYLLRNFHQIGVGFQLTWAGFYPDFVMWLKKGNYQIIVFIDPKGLEHDKSLDCEKIVFAGTRYAGGDVVTIKTIERRLNNPNIRLESFILSATSYKDLVENLAKKPSKSDYEKNHVLFIDDNDWCEKMFKILNI</sequence>
<dbReference type="SMART" id="SM00487">
    <property type="entry name" value="DEXDc"/>
    <property type="match status" value="1"/>
</dbReference>
<dbReference type="EMBL" id="LOHZ01000015">
    <property type="protein sequence ID" value="KYO68555.1"/>
    <property type="molecule type" value="Genomic_DNA"/>
</dbReference>
<keyword evidence="3" id="KW-1185">Reference proteome</keyword>
<dbReference type="SUPFAM" id="SSF52540">
    <property type="entry name" value="P-loop containing nucleoside triphosphate hydrolases"/>
    <property type="match status" value="1"/>
</dbReference>
<dbReference type="InterPro" id="IPR014001">
    <property type="entry name" value="Helicase_ATP-bd"/>
</dbReference>
<dbReference type="InterPro" id="IPR027417">
    <property type="entry name" value="P-loop_NTPase"/>
</dbReference>
<dbReference type="PATRIC" id="fig|520767.4.peg.66"/>
<dbReference type="RefSeq" id="WP_068747265.1">
    <property type="nucleotide sequence ID" value="NZ_LOHZ01000015.1"/>
</dbReference>
<dbReference type="OrthoDB" id="9804145at2"/>
<dbReference type="PROSITE" id="PS51192">
    <property type="entry name" value="HELICASE_ATP_BIND_1"/>
    <property type="match status" value="1"/>
</dbReference>
<dbReference type="Proteomes" id="UP000075737">
    <property type="component" value="Unassembled WGS sequence"/>
</dbReference>
<dbReference type="InterPro" id="IPR006935">
    <property type="entry name" value="Helicase/UvrB_N"/>
</dbReference>
<organism evidence="2 3">
    <name type="scientific">Thermovenabulum gondwanense</name>
    <dbReference type="NCBI Taxonomy" id="520767"/>
    <lineage>
        <taxon>Bacteria</taxon>
        <taxon>Bacillati</taxon>
        <taxon>Bacillota</taxon>
        <taxon>Clostridia</taxon>
        <taxon>Thermosediminibacterales</taxon>
        <taxon>Thermosediminibacteraceae</taxon>
        <taxon>Thermovenabulum</taxon>
    </lineage>
</organism>
<dbReference type="Pfam" id="PF04851">
    <property type="entry name" value="ResIII"/>
    <property type="match status" value="1"/>
</dbReference>
<evidence type="ECO:0000313" key="2">
    <source>
        <dbReference type="EMBL" id="KYO68555.1"/>
    </source>
</evidence>
<dbReference type="STRING" id="520767.ATZ99_00640"/>
<dbReference type="GO" id="GO:0016787">
    <property type="term" value="F:hydrolase activity"/>
    <property type="evidence" value="ECO:0007669"/>
    <property type="project" value="InterPro"/>
</dbReference>
<dbReference type="GO" id="GO:0005524">
    <property type="term" value="F:ATP binding"/>
    <property type="evidence" value="ECO:0007669"/>
    <property type="project" value="InterPro"/>
</dbReference>
<proteinExistence type="predicted"/>
<protein>
    <recommendedName>
        <fullName evidence="1">Helicase ATP-binding domain-containing protein</fullName>
    </recommendedName>
</protein>